<organism evidence="1 2">
    <name type="scientific">Periplaneta americana</name>
    <name type="common">American cockroach</name>
    <name type="synonym">Blatta americana</name>
    <dbReference type="NCBI Taxonomy" id="6978"/>
    <lineage>
        <taxon>Eukaryota</taxon>
        <taxon>Metazoa</taxon>
        <taxon>Ecdysozoa</taxon>
        <taxon>Arthropoda</taxon>
        <taxon>Hexapoda</taxon>
        <taxon>Insecta</taxon>
        <taxon>Pterygota</taxon>
        <taxon>Neoptera</taxon>
        <taxon>Polyneoptera</taxon>
        <taxon>Dictyoptera</taxon>
        <taxon>Blattodea</taxon>
        <taxon>Blattoidea</taxon>
        <taxon>Blattidae</taxon>
        <taxon>Blattinae</taxon>
        <taxon>Periplaneta</taxon>
    </lineage>
</organism>
<dbReference type="EMBL" id="JAJSOF020000031">
    <property type="protein sequence ID" value="KAJ4430745.1"/>
    <property type="molecule type" value="Genomic_DNA"/>
</dbReference>
<protein>
    <submittedName>
        <fullName evidence="1">Uncharacterized protein</fullName>
    </submittedName>
</protein>
<sequence length="83" mass="9426">MAGDFNCRTDKPDRKALAVFETLEEEGFSLANQEQEPTYIVDMGKATHLAVSKHSERFSEMFRNTVSNHDTFTERQSAGWPVS</sequence>
<evidence type="ECO:0000313" key="2">
    <source>
        <dbReference type="Proteomes" id="UP001148838"/>
    </source>
</evidence>
<name>A0ABQ8SA94_PERAM</name>
<reference evidence="1 2" key="1">
    <citation type="journal article" date="2022" name="Allergy">
        <title>Genome assembly and annotation of Periplaneta americana reveal a comprehensive cockroach allergen profile.</title>
        <authorList>
            <person name="Wang L."/>
            <person name="Xiong Q."/>
            <person name="Saelim N."/>
            <person name="Wang L."/>
            <person name="Nong W."/>
            <person name="Wan A.T."/>
            <person name="Shi M."/>
            <person name="Liu X."/>
            <person name="Cao Q."/>
            <person name="Hui J.H.L."/>
            <person name="Sookrung N."/>
            <person name="Leung T.F."/>
            <person name="Tungtrongchitr A."/>
            <person name="Tsui S.K.W."/>
        </authorList>
    </citation>
    <scope>NUCLEOTIDE SEQUENCE [LARGE SCALE GENOMIC DNA]</scope>
    <source>
        <strain evidence="1">PWHHKU_190912</strain>
    </source>
</reference>
<dbReference type="Proteomes" id="UP001148838">
    <property type="component" value="Unassembled WGS sequence"/>
</dbReference>
<keyword evidence="2" id="KW-1185">Reference proteome</keyword>
<evidence type="ECO:0000313" key="1">
    <source>
        <dbReference type="EMBL" id="KAJ4430745.1"/>
    </source>
</evidence>
<proteinExistence type="predicted"/>
<gene>
    <name evidence="1" type="ORF">ANN_19336</name>
</gene>
<accession>A0ABQ8SA94</accession>
<comment type="caution">
    <text evidence="1">The sequence shown here is derived from an EMBL/GenBank/DDBJ whole genome shotgun (WGS) entry which is preliminary data.</text>
</comment>